<keyword evidence="3" id="KW-0804">Transcription</keyword>
<evidence type="ECO:0000256" key="2">
    <source>
        <dbReference type="ARBA" id="ARBA00023125"/>
    </source>
</evidence>
<dbReference type="PANTHER" id="PTHR43537">
    <property type="entry name" value="TRANSCRIPTIONAL REGULATOR, GNTR FAMILY"/>
    <property type="match status" value="1"/>
</dbReference>
<dbReference type="InterPro" id="IPR036390">
    <property type="entry name" value="WH_DNA-bd_sf"/>
</dbReference>
<proteinExistence type="predicted"/>
<accession>A0A4R1NEI1</accession>
<dbReference type="SUPFAM" id="SSF48008">
    <property type="entry name" value="GntR ligand-binding domain-like"/>
    <property type="match status" value="1"/>
</dbReference>
<protein>
    <submittedName>
        <fullName evidence="5">GntR family transcriptional regulator</fullName>
    </submittedName>
</protein>
<evidence type="ECO:0000313" key="5">
    <source>
        <dbReference type="EMBL" id="TCL03036.1"/>
    </source>
</evidence>
<dbReference type="PANTHER" id="PTHR43537:SF45">
    <property type="entry name" value="GNTR FAMILY REGULATORY PROTEIN"/>
    <property type="match status" value="1"/>
</dbReference>
<dbReference type="SUPFAM" id="SSF46785">
    <property type="entry name" value="Winged helix' DNA-binding domain"/>
    <property type="match status" value="1"/>
</dbReference>
<evidence type="ECO:0000256" key="3">
    <source>
        <dbReference type="ARBA" id="ARBA00023163"/>
    </source>
</evidence>
<dbReference type="GO" id="GO:0003677">
    <property type="term" value="F:DNA binding"/>
    <property type="evidence" value="ECO:0007669"/>
    <property type="project" value="UniProtKB-KW"/>
</dbReference>
<organism evidence="5 6">
    <name type="scientific">Sodalis ligni</name>
    <dbReference type="NCBI Taxonomy" id="2697027"/>
    <lineage>
        <taxon>Bacteria</taxon>
        <taxon>Pseudomonadati</taxon>
        <taxon>Pseudomonadota</taxon>
        <taxon>Gammaproteobacteria</taxon>
        <taxon>Enterobacterales</taxon>
        <taxon>Bruguierivoracaceae</taxon>
        <taxon>Sodalis</taxon>
    </lineage>
</organism>
<evidence type="ECO:0000313" key="6">
    <source>
        <dbReference type="Proteomes" id="UP000294555"/>
    </source>
</evidence>
<feature type="domain" description="HTH gntR-type" evidence="4">
    <location>
        <begin position="16"/>
        <end position="83"/>
    </location>
</feature>
<keyword evidence="6" id="KW-1185">Reference proteome</keyword>
<dbReference type="GO" id="GO:0003700">
    <property type="term" value="F:DNA-binding transcription factor activity"/>
    <property type="evidence" value="ECO:0007669"/>
    <property type="project" value="InterPro"/>
</dbReference>
<dbReference type="InterPro" id="IPR008920">
    <property type="entry name" value="TF_FadR/GntR_C"/>
</dbReference>
<dbReference type="OrthoDB" id="9799812at2"/>
<dbReference type="SMART" id="SM00345">
    <property type="entry name" value="HTH_GNTR"/>
    <property type="match status" value="1"/>
</dbReference>
<keyword evidence="1" id="KW-0805">Transcription regulation</keyword>
<dbReference type="Gene3D" id="1.20.120.530">
    <property type="entry name" value="GntR ligand-binding domain-like"/>
    <property type="match status" value="1"/>
</dbReference>
<gene>
    <name evidence="5" type="ORF">EZJ58_1077</name>
</gene>
<dbReference type="InterPro" id="IPR011711">
    <property type="entry name" value="GntR_C"/>
</dbReference>
<comment type="caution">
    <text evidence="5">The sequence shown here is derived from an EMBL/GenBank/DDBJ whole genome shotgun (WGS) entry which is preliminary data.</text>
</comment>
<dbReference type="Gene3D" id="1.10.10.10">
    <property type="entry name" value="Winged helix-like DNA-binding domain superfamily/Winged helix DNA-binding domain"/>
    <property type="match status" value="1"/>
</dbReference>
<dbReference type="Pfam" id="PF07729">
    <property type="entry name" value="FCD"/>
    <property type="match status" value="1"/>
</dbReference>
<dbReference type="Pfam" id="PF00392">
    <property type="entry name" value="GntR"/>
    <property type="match status" value="1"/>
</dbReference>
<dbReference type="InterPro" id="IPR000524">
    <property type="entry name" value="Tscrpt_reg_HTH_GntR"/>
</dbReference>
<dbReference type="AlphaFoldDB" id="A0A4R1NEI1"/>
<dbReference type="RefSeq" id="WP_132921937.1">
    <property type="nucleotide sequence ID" value="NZ_CP075169.1"/>
</dbReference>
<evidence type="ECO:0000256" key="1">
    <source>
        <dbReference type="ARBA" id="ARBA00023015"/>
    </source>
</evidence>
<name>A0A4R1NEI1_9GAMM</name>
<dbReference type="InterPro" id="IPR036388">
    <property type="entry name" value="WH-like_DNA-bd_sf"/>
</dbReference>
<dbReference type="SMART" id="SM00895">
    <property type="entry name" value="FCD"/>
    <property type="match status" value="1"/>
</dbReference>
<dbReference type="EMBL" id="SJOI01000001">
    <property type="protein sequence ID" value="TCL03036.1"/>
    <property type="molecule type" value="Genomic_DNA"/>
</dbReference>
<reference evidence="5 6" key="1">
    <citation type="submission" date="2019-02" db="EMBL/GenBank/DDBJ databases">
        <title>Investigation of anaerobic lignin degradation for improved lignocellulosic biofuels.</title>
        <authorList>
            <person name="Deangelis K."/>
        </authorList>
    </citation>
    <scope>NUCLEOTIDE SEQUENCE [LARGE SCALE GENOMIC DNA]</scope>
    <source>
        <strain evidence="5 6">159R</strain>
    </source>
</reference>
<keyword evidence="2" id="KW-0238">DNA-binding</keyword>
<dbReference type="Proteomes" id="UP000294555">
    <property type="component" value="Unassembled WGS sequence"/>
</dbReference>
<sequence length="243" mass="27204">MSVDFKTPAASAGKELSLGDSAYQHIRHDILRCRLLPGSLITEAGLMEMYLIGKSSCRVALARLCHEHLVESRPRKGYRIAPITVQDVEEIFTLRAQLEPLAARLAVGRVDISLLKELEAACRVELKAPLPEQITVFMNANKRFHLAIVEASGNNHLIRTLSSLMDEMSRLVALGFNVQKVKPEIKHDHNAMIAAFEEGDARRVELIARRHIETFQAMTLEKVYATLSKEGALLPILDRSLFQ</sequence>
<evidence type="ECO:0000259" key="4">
    <source>
        <dbReference type="PROSITE" id="PS50949"/>
    </source>
</evidence>
<dbReference type="PROSITE" id="PS50949">
    <property type="entry name" value="HTH_GNTR"/>
    <property type="match status" value="1"/>
</dbReference>